<dbReference type="InterPro" id="IPR006638">
    <property type="entry name" value="Elp3/MiaA/NifB-like_rSAM"/>
</dbReference>
<feature type="binding site" evidence="12">
    <location>
        <position position="160"/>
    </location>
    <ligand>
        <name>[4Fe-4S] cluster</name>
        <dbReference type="ChEBI" id="CHEBI:49883"/>
        <label>2</label>
        <note>4Fe-4S-S-AdoMet</note>
    </ligand>
</feature>
<evidence type="ECO:0000256" key="2">
    <source>
        <dbReference type="ARBA" id="ARBA00022485"/>
    </source>
</evidence>
<keyword evidence="2 12" id="KW-0004">4Fe-4S</keyword>
<dbReference type="GO" id="GO:0005829">
    <property type="term" value="C:cytosol"/>
    <property type="evidence" value="ECO:0007669"/>
    <property type="project" value="TreeGrafter"/>
</dbReference>
<dbReference type="InterPro" id="IPR006467">
    <property type="entry name" value="MiaB-like_bact"/>
</dbReference>
<keyword evidence="17" id="KW-1185">Reference proteome</keyword>
<dbReference type="HAMAP" id="MF_01864">
    <property type="entry name" value="tRNA_metthiotr_MiaB"/>
    <property type="match status" value="1"/>
</dbReference>
<feature type="domain" description="TRAM" evidence="13">
    <location>
        <begin position="375"/>
        <end position="437"/>
    </location>
</feature>
<dbReference type="PANTHER" id="PTHR43020">
    <property type="entry name" value="CDK5 REGULATORY SUBUNIT-ASSOCIATED PROTEIN 1"/>
    <property type="match status" value="1"/>
</dbReference>
<dbReference type="InterPro" id="IPR002792">
    <property type="entry name" value="TRAM_dom"/>
</dbReference>
<evidence type="ECO:0000256" key="10">
    <source>
        <dbReference type="ARBA" id="ARBA00080698"/>
    </source>
</evidence>
<evidence type="ECO:0000313" key="17">
    <source>
        <dbReference type="Proteomes" id="UP001321582"/>
    </source>
</evidence>
<evidence type="ECO:0000256" key="5">
    <source>
        <dbReference type="ARBA" id="ARBA00022723"/>
    </source>
</evidence>
<name>A0AAU9D2E8_9FUSO</name>
<comment type="function">
    <text evidence="1 12">Catalyzes the methylthiolation of N6-(dimethylallyl)adenosine (i(6)A), leading to the formation of 2-methylthio-N6-(dimethylallyl)adenosine (ms(2)i(6)A) at position 37 in tRNAs that read codons beginning with uridine.</text>
</comment>
<keyword evidence="6 12" id="KW-0408">Iron</keyword>
<sequence>MNKKAMVITYGCQMNVNDSAKIKAQLTKQGYEITENLKDSDLVFINTCTVREGASKKVYGKLGELKTLKKTKKDMIVGVTGCLAQEKKDEILKRAPHVNLVLGNQNIYQIPEYLSKLENDEIKHVVLVDNEDELPPRLDADFDSNFSGCVSITYGCDNFCTYCIVPYVRGRERSVPVKDIITDINNLLKKGYKEIILLGQNVNSYGKGLTNGENFAKLLKEISKIEGKFRLRFMSPHPKDFTDDVIESIIADERISRNIHLPLQAGSTSVLKKMNRGYTKEDYLKLVEKLRSKIKNIALTTDIIVGFPYETEEDFKDTLDVVEKARYENAYMFMYSKRDETPAATMEKQVSEAEKKDRLQRLIEVQTRITKEESNKYLNKEIEILVEGLSPRNKEMYIGRTDSNKVVIFKGDETLIGKFATVKINEANTWTLYGELI</sequence>
<dbReference type="SFLD" id="SFLDF00273">
    <property type="entry name" value="(dimethylallyl)adenosine_tRNA"/>
    <property type="match status" value="1"/>
</dbReference>
<accession>A0AAU9D2E8</accession>
<dbReference type="Pfam" id="PF01938">
    <property type="entry name" value="TRAM"/>
    <property type="match status" value="1"/>
</dbReference>
<dbReference type="FunFam" id="3.80.30.20:FF:000001">
    <property type="entry name" value="tRNA-2-methylthio-N(6)-dimethylallyladenosine synthase 2"/>
    <property type="match status" value="1"/>
</dbReference>
<feature type="binding site" evidence="12">
    <location>
        <position position="163"/>
    </location>
    <ligand>
        <name>[4Fe-4S] cluster</name>
        <dbReference type="ChEBI" id="CHEBI:49883"/>
        <label>2</label>
        <note>4Fe-4S-S-AdoMet</note>
    </ligand>
</feature>
<evidence type="ECO:0000256" key="7">
    <source>
        <dbReference type="ARBA" id="ARBA00023014"/>
    </source>
</evidence>
<evidence type="ECO:0000259" key="14">
    <source>
        <dbReference type="PROSITE" id="PS51449"/>
    </source>
</evidence>
<evidence type="ECO:0000256" key="9">
    <source>
        <dbReference type="ARBA" id="ARBA00068570"/>
    </source>
</evidence>
<keyword evidence="12" id="KW-0963">Cytoplasm</keyword>
<dbReference type="PROSITE" id="PS51449">
    <property type="entry name" value="MTTASE_N"/>
    <property type="match status" value="1"/>
</dbReference>
<dbReference type="SUPFAM" id="SSF102114">
    <property type="entry name" value="Radical SAM enzymes"/>
    <property type="match status" value="1"/>
</dbReference>
<evidence type="ECO:0000256" key="11">
    <source>
        <dbReference type="ARBA" id="ARBA00081141"/>
    </source>
</evidence>
<dbReference type="InterPro" id="IPR023404">
    <property type="entry name" value="rSAM_horseshoe"/>
</dbReference>
<dbReference type="AlphaFoldDB" id="A0AAU9D2E8"/>
<proteinExistence type="inferred from homology"/>
<dbReference type="InterPro" id="IPR006463">
    <property type="entry name" value="MiaB_methiolase"/>
</dbReference>
<evidence type="ECO:0000259" key="15">
    <source>
        <dbReference type="PROSITE" id="PS51918"/>
    </source>
</evidence>
<dbReference type="InterPro" id="IPR005839">
    <property type="entry name" value="Methylthiotransferase"/>
</dbReference>
<reference evidence="16 17" key="1">
    <citation type="submission" date="2022-11" db="EMBL/GenBank/DDBJ databases">
        <title>Haliovirga abyssi gen. nov., sp. nov., a mesophilic fermentative bacterium isolated from the Iheya North hydrothermal field and the proposal of Haliovirgaceae fam. nov.</title>
        <authorList>
            <person name="Miyazaki U."/>
            <person name="Tame A."/>
            <person name="Miyazaki J."/>
            <person name="Takai K."/>
            <person name="Sawayama S."/>
            <person name="Kitajima M."/>
            <person name="Okamoto A."/>
            <person name="Nakagawa S."/>
        </authorList>
    </citation>
    <scope>NUCLEOTIDE SEQUENCE [LARGE SCALE GENOMIC DNA]</scope>
    <source>
        <strain evidence="16 17">IC12</strain>
    </source>
</reference>
<dbReference type="GO" id="GO:0051539">
    <property type="term" value="F:4 iron, 4 sulfur cluster binding"/>
    <property type="evidence" value="ECO:0007669"/>
    <property type="project" value="UniProtKB-UniRule"/>
</dbReference>
<comment type="catalytic activity">
    <reaction evidence="12">
        <text>N(6)-dimethylallyladenosine(37) in tRNA + (sulfur carrier)-SH + AH2 + 2 S-adenosyl-L-methionine = 2-methylsulfanyl-N(6)-dimethylallyladenosine(37) in tRNA + (sulfur carrier)-H + 5'-deoxyadenosine + L-methionine + A + S-adenosyl-L-homocysteine + 2 H(+)</text>
        <dbReference type="Rhea" id="RHEA:37067"/>
        <dbReference type="Rhea" id="RHEA-COMP:10375"/>
        <dbReference type="Rhea" id="RHEA-COMP:10376"/>
        <dbReference type="Rhea" id="RHEA-COMP:14737"/>
        <dbReference type="Rhea" id="RHEA-COMP:14739"/>
        <dbReference type="ChEBI" id="CHEBI:13193"/>
        <dbReference type="ChEBI" id="CHEBI:15378"/>
        <dbReference type="ChEBI" id="CHEBI:17319"/>
        <dbReference type="ChEBI" id="CHEBI:17499"/>
        <dbReference type="ChEBI" id="CHEBI:29917"/>
        <dbReference type="ChEBI" id="CHEBI:57844"/>
        <dbReference type="ChEBI" id="CHEBI:57856"/>
        <dbReference type="ChEBI" id="CHEBI:59789"/>
        <dbReference type="ChEBI" id="CHEBI:64428"/>
        <dbReference type="ChEBI" id="CHEBI:74415"/>
        <dbReference type="ChEBI" id="CHEBI:74417"/>
        <dbReference type="EC" id="2.8.4.3"/>
    </reaction>
</comment>
<evidence type="ECO:0000256" key="6">
    <source>
        <dbReference type="ARBA" id="ARBA00023004"/>
    </source>
</evidence>
<feature type="domain" description="MTTase N-terminal" evidence="14">
    <location>
        <begin position="3"/>
        <end position="119"/>
    </location>
</feature>
<dbReference type="Gene3D" id="3.80.30.20">
    <property type="entry name" value="tm_1862 like domain"/>
    <property type="match status" value="1"/>
</dbReference>
<dbReference type="Pfam" id="PF04055">
    <property type="entry name" value="Radical_SAM"/>
    <property type="match status" value="1"/>
</dbReference>
<feature type="binding site" evidence="12">
    <location>
        <position position="12"/>
    </location>
    <ligand>
        <name>[4Fe-4S] cluster</name>
        <dbReference type="ChEBI" id="CHEBI:49883"/>
        <label>1</label>
    </ligand>
</feature>
<evidence type="ECO:0000256" key="12">
    <source>
        <dbReference type="HAMAP-Rule" id="MF_01864"/>
    </source>
</evidence>
<comment type="subunit">
    <text evidence="12">Monomer.</text>
</comment>
<dbReference type="InterPro" id="IPR013848">
    <property type="entry name" value="Methylthiotransferase_N"/>
</dbReference>
<dbReference type="Proteomes" id="UP001321582">
    <property type="component" value="Chromosome"/>
</dbReference>
<evidence type="ECO:0000259" key="13">
    <source>
        <dbReference type="PROSITE" id="PS50926"/>
    </source>
</evidence>
<dbReference type="NCBIfam" id="TIGR01574">
    <property type="entry name" value="miaB-methiolase"/>
    <property type="match status" value="1"/>
</dbReference>
<dbReference type="RefSeq" id="WP_307905105.1">
    <property type="nucleotide sequence ID" value="NZ_AP027059.1"/>
</dbReference>
<dbReference type="InterPro" id="IPR058240">
    <property type="entry name" value="rSAM_sf"/>
</dbReference>
<comment type="subcellular location">
    <subcellularLocation>
        <location evidence="12">Cytoplasm</location>
    </subcellularLocation>
</comment>
<dbReference type="InterPro" id="IPR038135">
    <property type="entry name" value="Methylthiotransferase_N_sf"/>
</dbReference>
<dbReference type="FunFam" id="3.40.50.12160:FF:000003">
    <property type="entry name" value="CDK5 regulatory subunit-associated protein 1"/>
    <property type="match status" value="1"/>
</dbReference>
<dbReference type="EC" id="2.8.4.3" evidence="8 12"/>
<protein>
    <recommendedName>
        <fullName evidence="9 12">tRNA-2-methylthio-N(6)-dimethylallyladenosine synthase</fullName>
        <ecNumber evidence="8 12">2.8.4.3</ecNumber>
    </recommendedName>
    <alternativeName>
        <fullName evidence="11 12">(Dimethylallyl)adenosine tRNA methylthiotransferase MiaB</fullName>
    </alternativeName>
    <alternativeName>
        <fullName evidence="10 12">tRNA-i(6)A37 methylthiotransferase</fullName>
    </alternativeName>
</protein>
<dbReference type="KEGG" id="haby:HLVA_07400"/>
<dbReference type="SFLD" id="SFLDG01061">
    <property type="entry name" value="methylthiotransferase"/>
    <property type="match status" value="1"/>
</dbReference>
<keyword evidence="3 12" id="KW-0808">Transferase</keyword>
<gene>
    <name evidence="12 16" type="primary">miaB</name>
    <name evidence="16" type="ORF">HLVA_07400</name>
</gene>
<dbReference type="PROSITE" id="PS01278">
    <property type="entry name" value="MTTASE_RADICAL"/>
    <property type="match status" value="1"/>
</dbReference>
<keyword evidence="4 12" id="KW-0949">S-adenosyl-L-methionine</keyword>
<dbReference type="PROSITE" id="PS50926">
    <property type="entry name" value="TRAM"/>
    <property type="match status" value="1"/>
</dbReference>
<dbReference type="InterPro" id="IPR007197">
    <property type="entry name" value="rSAM"/>
</dbReference>
<evidence type="ECO:0000313" key="16">
    <source>
        <dbReference type="EMBL" id="BDU50171.1"/>
    </source>
</evidence>
<evidence type="ECO:0000256" key="3">
    <source>
        <dbReference type="ARBA" id="ARBA00022679"/>
    </source>
</evidence>
<dbReference type="PANTHER" id="PTHR43020:SF2">
    <property type="entry name" value="MITOCHONDRIAL TRNA METHYLTHIOTRANSFERASE CDK5RAP1"/>
    <property type="match status" value="1"/>
</dbReference>
<dbReference type="PROSITE" id="PS51918">
    <property type="entry name" value="RADICAL_SAM"/>
    <property type="match status" value="1"/>
</dbReference>
<comment type="cofactor">
    <cofactor evidence="12">
        <name>[4Fe-4S] cluster</name>
        <dbReference type="ChEBI" id="CHEBI:49883"/>
    </cofactor>
    <text evidence="12">Binds 2 [4Fe-4S] clusters. One cluster is coordinated with 3 cysteines and an exchangeable S-adenosyl-L-methionine.</text>
</comment>
<dbReference type="Pfam" id="PF00919">
    <property type="entry name" value="UPF0004"/>
    <property type="match status" value="1"/>
</dbReference>
<keyword evidence="5 12" id="KW-0479">Metal-binding</keyword>
<keyword evidence="12" id="KW-0819">tRNA processing</keyword>
<dbReference type="InterPro" id="IPR020612">
    <property type="entry name" value="Methylthiotransferase_CS"/>
</dbReference>
<dbReference type="CDD" id="cd01335">
    <property type="entry name" value="Radical_SAM"/>
    <property type="match status" value="1"/>
</dbReference>
<dbReference type="GO" id="GO:0035597">
    <property type="term" value="F:tRNA-2-methylthio-N(6)-dimethylallyladenosine(37) synthase activity"/>
    <property type="evidence" value="ECO:0007669"/>
    <property type="project" value="UniProtKB-EC"/>
</dbReference>
<dbReference type="Gene3D" id="3.40.50.12160">
    <property type="entry name" value="Methylthiotransferase, N-terminal domain"/>
    <property type="match status" value="1"/>
</dbReference>
<feature type="binding site" evidence="12">
    <location>
        <position position="82"/>
    </location>
    <ligand>
        <name>[4Fe-4S] cluster</name>
        <dbReference type="ChEBI" id="CHEBI:49883"/>
        <label>1</label>
    </ligand>
</feature>
<evidence type="ECO:0000256" key="1">
    <source>
        <dbReference type="ARBA" id="ARBA00003234"/>
    </source>
</evidence>
<dbReference type="GO" id="GO:0046872">
    <property type="term" value="F:metal ion binding"/>
    <property type="evidence" value="ECO:0007669"/>
    <property type="project" value="UniProtKB-KW"/>
</dbReference>
<dbReference type="EMBL" id="AP027059">
    <property type="protein sequence ID" value="BDU50171.1"/>
    <property type="molecule type" value="Genomic_DNA"/>
</dbReference>
<dbReference type="SFLD" id="SFLDG01082">
    <property type="entry name" value="B12-binding_domain_containing"/>
    <property type="match status" value="1"/>
</dbReference>
<dbReference type="SFLD" id="SFLDS00029">
    <property type="entry name" value="Radical_SAM"/>
    <property type="match status" value="1"/>
</dbReference>
<keyword evidence="7 12" id="KW-0411">Iron-sulfur</keyword>
<feature type="binding site" evidence="12">
    <location>
        <position position="156"/>
    </location>
    <ligand>
        <name>[4Fe-4S] cluster</name>
        <dbReference type="ChEBI" id="CHEBI:49883"/>
        <label>2</label>
        <note>4Fe-4S-S-AdoMet</note>
    </ligand>
</feature>
<dbReference type="NCBIfam" id="TIGR01579">
    <property type="entry name" value="MiaB-like-C"/>
    <property type="match status" value="1"/>
</dbReference>
<comment type="similarity">
    <text evidence="12">Belongs to the methylthiotransferase family. MiaB subfamily.</text>
</comment>
<feature type="domain" description="Radical SAM core" evidence="15">
    <location>
        <begin position="142"/>
        <end position="372"/>
    </location>
</feature>
<feature type="binding site" evidence="12">
    <location>
        <position position="48"/>
    </location>
    <ligand>
        <name>[4Fe-4S] cluster</name>
        <dbReference type="ChEBI" id="CHEBI:49883"/>
        <label>1</label>
    </ligand>
</feature>
<evidence type="ECO:0000256" key="8">
    <source>
        <dbReference type="ARBA" id="ARBA00033765"/>
    </source>
</evidence>
<evidence type="ECO:0000256" key="4">
    <source>
        <dbReference type="ARBA" id="ARBA00022691"/>
    </source>
</evidence>
<organism evidence="16 17">
    <name type="scientific">Haliovirga abyssi</name>
    <dbReference type="NCBI Taxonomy" id="2996794"/>
    <lineage>
        <taxon>Bacteria</taxon>
        <taxon>Fusobacteriati</taxon>
        <taxon>Fusobacteriota</taxon>
        <taxon>Fusobacteriia</taxon>
        <taxon>Fusobacteriales</taxon>
        <taxon>Haliovirgaceae</taxon>
        <taxon>Haliovirga</taxon>
    </lineage>
</organism>
<dbReference type="SMART" id="SM00729">
    <property type="entry name" value="Elp3"/>
    <property type="match status" value="1"/>
</dbReference>
<dbReference type="NCBIfam" id="TIGR00089">
    <property type="entry name" value="MiaB/RimO family radical SAM methylthiotransferase"/>
    <property type="match status" value="1"/>
</dbReference>